<organism evidence="1 2">
    <name type="scientific">Sphingomonas citri</name>
    <dbReference type="NCBI Taxonomy" id="2862499"/>
    <lineage>
        <taxon>Bacteria</taxon>
        <taxon>Pseudomonadati</taxon>
        <taxon>Pseudomonadota</taxon>
        <taxon>Alphaproteobacteria</taxon>
        <taxon>Sphingomonadales</taxon>
        <taxon>Sphingomonadaceae</taxon>
        <taxon>Sphingomonas</taxon>
    </lineage>
</organism>
<comment type="caution">
    <text evidence="1">The sequence shown here is derived from an EMBL/GenBank/DDBJ whole genome shotgun (WGS) entry which is preliminary data.</text>
</comment>
<evidence type="ECO:0000313" key="2">
    <source>
        <dbReference type="Proteomes" id="UP000759103"/>
    </source>
</evidence>
<proteinExistence type="predicted"/>
<sequence length="97" mass="10373">MSAVNVSECCARGVERQASVEQVLEIIRSHDVEVVSFDLDDAFAAGWSRASTRSIGASSGDRACPALGQRHHVPVLTGDRRLAAIDSALGLDVRLIR</sequence>
<reference evidence="1 2" key="1">
    <citation type="submission" date="2021-07" db="EMBL/GenBank/DDBJ databases">
        <title>Sphingomonas sp.</title>
        <authorList>
            <person name="Feng G."/>
            <person name="Li J."/>
            <person name="Pan M."/>
        </authorList>
    </citation>
    <scope>NUCLEOTIDE SEQUENCE [LARGE SCALE GENOMIC DNA]</scope>
    <source>
        <strain evidence="1 2">RRHST34</strain>
    </source>
</reference>
<dbReference type="EMBL" id="JAHXZN010000013">
    <property type="protein sequence ID" value="MBW6533056.1"/>
    <property type="molecule type" value="Genomic_DNA"/>
</dbReference>
<accession>A0ABS7BTZ4</accession>
<name>A0ABS7BTZ4_9SPHN</name>
<evidence type="ECO:0008006" key="3">
    <source>
        <dbReference type="Google" id="ProtNLM"/>
    </source>
</evidence>
<protein>
    <recommendedName>
        <fullName evidence="3">PIN domain-containing protein</fullName>
    </recommendedName>
</protein>
<dbReference type="InterPro" id="IPR029060">
    <property type="entry name" value="PIN-like_dom_sf"/>
</dbReference>
<dbReference type="SUPFAM" id="SSF88723">
    <property type="entry name" value="PIN domain-like"/>
    <property type="match status" value="1"/>
</dbReference>
<evidence type="ECO:0000313" key="1">
    <source>
        <dbReference type="EMBL" id="MBW6533056.1"/>
    </source>
</evidence>
<keyword evidence="2" id="KW-1185">Reference proteome</keyword>
<gene>
    <name evidence="1" type="ORF">KZ820_20120</name>
</gene>
<dbReference type="RefSeq" id="WP_219750592.1">
    <property type="nucleotide sequence ID" value="NZ_JAHXZN010000013.1"/>
</dbReference>
<dbReference type="Proteomes" id="UP000759103">
    <property type="component" value="Unassembled WGS sequence"/>
</dbReference>
<dbReference type="Gene3D" id="3.40.50.1010">
    <property type="entry name" value="5'-nuclease"/>
    <property type="match status" value="1"/>
</dbReference>